<name>A0A0R3SG38_HYMDI</name>
<evidence type="ECO:0000256" key="1">
    <source>
        <dbReference type="SAM" id="MobiDB-lite"/>
    </source>
</evidence>
<reference evidence="2 3" key="2">
    <citation type="submission" date="2018-11" db="EMBL/GenBank/DDBJ databases">
        <authorList>
            <consortium name="Pathogen Informatics"/>
        </authorList>
    </citation>
    <scope>NUCLEOTIDE SEQUENCE [LARGE SCALE GENOMIC DNA]</scope>
</reference>
<dbReference type="Proteomes" id="UP000274504">
    <property type="component" value="Unassembled WGS sequence"/>
</dbReference>
<feature type="compositionally biased region" description="Basic and acidic residues" evidence="1">
    <location>
        <begin position="7"/>
        <end position="21"/>
    </location>
</feature>
<evidence type="ECO:0000313" key="3">
    <source>
        <dbReference type="Proteomes" id="UP000274504"/>
    </source>
</evidence>
<dbReference type="OrthoDB" id="20949at2759"/>
<accession>A0A0R3SG38</accession>
<reference evidence="4" key="1">
    <citation type="submission" date="2017-02" db="UniProtKB">
        <authorList>
            <consortium name="WormBaseParasite"/>
        </authorList>
    </citation>
    <scope>IDENTIFICATION</scope>
</reference>
<dbReference type="STRING" id="6216.A0A0R3SG38"/>
<evidence type="ECO:0000313" key="2">
    <source>
        <dbReference type="EMBL" id="VDL39758.1"/>
    </source>
</evidence>
<feature type="region of interest" description="Disordered" evidence="1">
    <location>
        <begin position="1"/>
        <end position="64"/>
    </location>
</feature>
<sequence length="190" mass="21073">PLSKSQGKVEEDKDFSSKEIDSPVQKSETTESGKVGLAKLNSEGSVPVKQSQDVPSKPEVKGCSEGSQLGLAKLAIRHDIMDQISTILSDLVAIDMKYSKLAEITNTKVEPRPQAASRNLVPQIDKTPLDTLHNFTISELHKQLGSVRNYIQDLDLKYSDVARGVEEKILNLEQANINLIAEVERLRKFY</sequence>
<dbReference type="AlphaFoldDB" id="A0A0R3SG38"/>
<organism evidence="4">
    <name type="scientific">Hymenolepis diminuta</name>
    <name type="common">Rat tapeworm</name>
    <dbReference type="NCBI Taxonomy" id="6216"/>
    <lineage>
        <taxon>Eukaryota</taxon>
        <taxon>Metazoa</taxon>
        <taxon>Spiralia</taxon>
        <taxon>Lophotrochozoa</taxon>
        <taxon>Platyhelminthes</taxon>
        <taxon>Cestoda</taxon>
        <taxon>Eucestoda</taxon>
        <taxon>Cyclophyllidea</taxon>
        <taxon>Hymenolepididae</taxon>
        <taxon>Hymenolepis</taxon>
    </lineage>
</organism>
<proteinExistence type="predicted"/>
<feature type="compositionally biased region" description="Polar residues" evidence="1">
    <location>
        <begin position="42"/>
        <end position="54"/>
    </location>
</feature>
<dbReference type="WBParaSite" id="HDID_0000384301-mRNA-1">
    <property type="protein sequence ID" value="HDID_0000384301-mRNA-1"/>
    <property type="gene ID" value="HDID_0000384301"/>
</dbReference>
<gene>
    <name evidence="2" type="ORF">HDID_LOCUS3841</name>
</gene>
<dbReference type="EMBL" id="UYSG01001275">
    <property type="protein sequence ID" value="VDL39758.1"/>
    <property type="molecule type" value="Genomic_DNA"/>
</dbReference>
<evidence type="ECO:0000313" key="4">
    <source>
        <dbReference type="WBParaSite" id="HDID_0000384301-mRNA-1"/>
    </source>
</evidence>
<protein>
    <submittedName>
        <fullName evidence="4">BL1S6 protein</fullName>
    </submittedName>
</protein>